<name>A0A0K2USZ3_LEPSM</name>
<proteinExistence type="predicted"/>
<organism evidence="1">
    <name type="scientific">Lepeophtheirus salmonis</name>
    <name type="common">Salmon louse</name>
    <name type="synonym">Caligus salmonis</name>
    <dbReference type="NCBI Taxonomy" id="72036"/>
    <lineage>
        <taxon>Eukaryota</taxon>
        <taxon>Metazoa</taxon>
        <taxon>Ecdysozoa</taxon>
        <taxon>Arthropoda</taxon>
        <taxon>Crustacea</taxon>
        <taxon>Multicrustacea</taxon>
        <taxon>Hexanauplia</taxon>
        <taxon>Copepoda</taxon>
        <taxon>Siphonostomatoida</taxon>
        <taxon>Caligidae</taxon>
        <taxon>Lepeophtheirus</taxon>
    </lineage>
</organism>
<feature type="non-terminal residue" evidence="1">
    <location>
        <position position="1"/>
    </location>
</feature>
<protein>
    <submittedName>
        <fullName evidence="1">Uncharacterized protein</fullName>
    </submittedName>
</protein>
<dbReference type="AlphaFoldDB" id="A0A0K2USZ3"/>
<sequence length="41" mass="4903">ILTFRSCSATLFRLGRSLHLLRSIHWRSRIKEHLQVKNKAE</sequence>
<accession>A0A0K2USZ3</accession>
<evidence type="ECO:0000313" key="1">
    <source>
        <dbReference type="EMBL" id="CDW40836.1"/>
    </source>
</evidence>
<dbReference type="EMBL" id="HACA01023475">
    <property type="protein sequence ID" value="CDW40836.1"/>
    <property type="molecule type" value="Transcribed_RNA"/>
</dbReference>
<reference evidence="1" key="1">
    <citation type="submission" date="2014-05" db="EMBL/GenBank/DDBJ databases">
        <authorList>
            <person name="Chronopoulou M."/>
        </authorList>
    </citation>
    <scope>NUCLEOTIDE SEQUENCE</scope>
    <source>
        <tissue evidence="1">Whole organism</tissue>
    </source>
</reference>